<organism evidence="2 3">
    <name type="scientific">Wickerhamomyces anomalus (strain ATCC 58044 / CBS 1984 / NCYC 433 / NRRL Y-366-8)</name>
    <name type="common">Yeast</name>
    <name type="synonym">Hansenula anomala</name>
    <dbReference type="NCBI Taxonomy" id="683960"/>
    <lineage>
        <taxon>Eukaryota</taxon>
        <taxon>Fungi</taxon>
        <taxon>Dikarya</taxon>
        <taxon>Ascomycota</taxon>
        <taxon>Saccharomycotina</taxon>
        <taxon>Saccharomycetes</taxon>
        <taxon>Phaffomycetales</taxon>
        <taxon>Wickerhamomycetaceae</taxon>
        <taxon>Wickerhamomyces</taxon>
    </lineage>
</organism>
<dbReference type="AlphaFoldDB" id="A0A1E3P198"/>
<dbReference type="RefSeq" id="XP_019037899.1">
    <property type="nucleotide sequence ID" value="XM_019184859.1"/>
</dbReference>
<evidence type="ECO:0000313" key="2">
    <source>
        <dbReference type="EMBL" id="ODQ58692.1"/>
    </source>
</evidence>
<dbReference type="PANTHER" id="PTHR12658:SF0">
    <property type="entry name" value="TUBULIN-SPECIFIC CHAPERONE D"/>
    <property type="match status" value="1"/>
</dbReference>
<dbReference type="STRING" id="683960.A0A1E3P198"/>
<dbReference type="InterPro" id="IPR016024">
    <property type="entry name" value="ARM-type_fold"/>
</dbReference>
<dbReference type="GeneID" id="30202105"/>
<dbReference type="GO" id="GO:0000226">
    <property type="term" value="P:microtubule cytoskeleton organization"/>
    <property type="evidence" value="ECO:0007669"/>
    <property type="project" value="TreeGrafter"/>
</dbReference>
<evidence type="ECO:0000259" key="1">
    <source>
        <dbReference type="Pfam" id="PF25767"/>
    </source>
</evidence>
<dbReference type="PANTHER" id="PTHR12658">
    <property type="entry name" value="BETA-TUBULIN COFACTOR D"/>
    <property type="match status" value="1"/>
</dbReference>
<evidence type="ECO:0000313" key="3">
    <source>
        <dbReference type="Proteomes" id="UP000094112"/>
    </source>
</evidence>
<gene>
    <name evidence="2" type="ORF">WICANDRAFT_79238</name>
</gene>
<name>A0A1E3P198_WICAA</name>
<dbReference type="InterPro" id="IPR058033">
    <property type="entry name" value="ARM_TBCD_2nd"/>
</dbReference>
<feature type="domain" description="Tubulin-folding cofactor D ARM repeats" evidence="1">
    <location>
        <begin position="167"/>
        <end position="346"/>
    </location>
</feature>
<reference evidence="2 3" key="1">
    <citation type="journal article" date="2016" name="Proc. Natl. Acad. Sci. U.S.A.">
        <title>Comparative genomics of biotechnologically important yeasts.</title>
        <authorList>
            <person name="Riley R."/>
            <person name="Haridas S."/>
            <person name="Wolfe K.H."/>
            <person name="Lopes M.R."/>
            <person name="Hittinger C.T."/>
            <person name="Goeker M."/>
            <person name="Salamov A.A."/>
            <person name="Wisecaver J.H."/>
            <person name="Long T.M."/>
            <person name="Calvey C.H."/>
            <person name="Aerts A.L."/>
            <person name="Barry K.W."/>
            <person name="Choi C."/>
            <person name="Clum A."/>
            <person name="Coughlan A.Y."/>
            <person name="Deshpande S."/>
            <person name="Douglass A.P."/>
            <person name="Hanson S.J."/>
            <person name="Klenk H.-P."/>
            <person name="LaButti K.M."/>
            <person name="Lapidus A."/>
            <person name="Lindquist E.A."/>
            <person name="Lipzen A.M."/>
            <person name="Meier-Kolthoff J.P."/>
            <person name="Ohm R.A."/>
            <person name="Otillar R.P."/>
            <person name="Pangilinan J.L."/>
            <person name="Peng Y."/>
            <person name="Rokas A."/>
            <person name="Rosa C.A."/>
            <person name="Scheuner C."/>
            <person name="Sibirny A.A."/>
            <person name="Slot J.C."/>
            <person name="Stielow J.B."/>
            <person name="Sun H."/>
            <person name="Kurtzman C.P."/>
            <person name="Blackwell M."/>
            <person name="Grigoriev I.V."/>
            <person name="Jeffries T.W."/>
        </authorList>
    </citation>
    <scope>NUCLEOTIDE SEQUENCE [LARGE SCALE GENOMIC DNA]</scope>
    <source>
        <strain evidence="3">ATCC 58044 / CBS 1984 / NCYC 433 / NRRL Y-366-8</strain>
    </source>
</reference>
<dbReference type="GO" id="GO:0005096">
    <property type="term" value="F:GTPase activator activity"/>
    <property type="evidence" value="ECO:0007669"/>
    <property type="project" value="InterPro"/>
</dbReference>
<dbReference type="EMBL" id="KV454211">
    <property type="protein sequence ID" value="ODQ58692.1"/>
    <property type="molecule type" value="Genomic_DNA"/>
</dbReference>
<proteinExistence type="predicted"/>
<dbReference type="GO" id="GO:0048487">
    <property type="term" value="F:beta-tubulin binding"/>
    <property type="evidence" value="ECO:0007669"/>
    <property type="project" value="InterPro"/>
</dbReference>
<dbReference type="Pfam" id="PF25767">
    <property type="entry name" value="ARM_TBCD_2nd"/>
    <property type="match status" value="1"/>
</dbReference>
<sequence>MLNFMKTDIELIPTILSKIDQSQDIDWHEKYLLLCWLSVLCLAPFKLDSLRKDAKQRIFTIGVQYLKTSGPLQPLGARLLASLIMRSDCAAEFDKFMELLMEEYMDASEVAQQGYLETLNIALQKDSNMIFQPRLEQILSFTKSVEKSECHVDLVSKIYSKLVKYLIDMDDYDQIEEIITYFLNNFDNRSTDTRFLLAKKFVKLVSSLDSCFGIEIIIDIIHSTKELLLESFETINSDKLHTHLLTLAEFLRLSLVDKAGYKDIVEILDKTLFFQQSRITFIAGSNIRDASNFISWSLFKYNKDIDVSTAFSVFKKLLLVTCFDKEIMIRRSSTAALQELIGRYGNKIWEEIYPSEENSAKNIRLIEILDYIDLGSIEKSYFDIPSKVISLFPGLEQNFISFLSQNVYNLDYDVVKLSSRALKDLLSGQPQDVVHSIISSHFDKSSQKFNAFIVLSEILPLSQNKQYPQLKSTFQEIKLNHHKDSVSMITSYLSLLNTLLEIGYELDDWLLENLFDAIRVDNEEIKEVLIKIVSKITLSGKYWDKWIYYMRNNNLNTSSSVGYFPDFGSKVSDVVHLLSIDRVDADTKASIISSISIYLYHNQLDKEILGKLVEQLDDYTISEQGDVGNKIRSQTIKLIEHNINVFKDSSLSELVIPKLLRLSCEPIDKTRSDSFHLLMKFYGIPGHTFHSLDGYFTELLNIYKKLFMGDKETSKEFWKGFIFTAGAIKSTDSLIIASLKCVLRFYETLSSEAQKEILLQLASVIKIEPQALKGQNSKAQRLNKTILVGLQFWSRILDSNLLIPKEFPVKGLYVRIYNLHLNTKNINRLTSSIKIFGYLAHIPGLKEPLERLCWLCSKHPIAR</sequence>
<dbReference type="GO" id="GO:0007023">
    <property type="term" value="P:post-chaperonin tubulin folding pathway"/>
    <property type="evidence" value="ECO:0007669"/>
    <property type="project" value="InterPro"/>
</dbReference>
<dbReference type="SUPFAM" id="SSF48371">
    <property type="entry name" value="ARM repeat"/>
    <property type="match status" value="1"/>
</dbReference>
<dbReference type="Pfam" id="PF23579">
    <property type="entry name" value="ARM_TBCD"/>
    <property type="match status" value="1"/>
</dbReference>
<dbReference type="OrthoDB" id="10253476at2759"/>
<dbReference type="GO" id="GO:0007021">
    <property type="term" value="P:tubulin complex assembly"/>
    <property type="evidence" value="ECO:0007669"/>
    <property type="project" value="InterPro"/>
</dbReference>
<protein>
    <recommendedName>
        <fullName evidence="1">Tubulin-folding cofactor D ARM repeats domain-containing protein</fullName>
    </recommendedName>
</protein>
<dbReference type="InterPro" id="IPR033162">
    <property type="entry name" value="TBCD"/>
</dbReference>
<accession>A0A1E3P198</accession>
<keyword evidence="3" id="KW-1185">Reference proteome</keyword>
<dbReference type="Proteomes" id="UP000094112">
    <property type="component" value="Unassembled WGS sequence"/>
</dbReference>